<feature type="compositionally biased region" description="Basic residues" evidence="1">
    <location>
        <begin position="103"/>
        <end position="115"/>
    </location>
</feature>
<dbReference type="AlphaFoldDB" id="A0A8X6JFG1"/>
<dbReference type="PANTHER" id="PTHR33327">
    <property type="entry name" value="ENDONUCLEASE"/>
    <property type="match status" value="1"/>
</dbReference>
<protein>
    <submittedName>
        <fullName evidence="2">Uncharacterized protein</fullName>
    </submittedName>
</protein>
<feature type="region of interest" description="Disordered" evidence="1">
    <location>
        <begin position="96"/>
        <end position="117"/>
    </location>
</feature>
<name>A0A8X6JFG1_TRICU</name>
<gene>
    <name evidence="2" type="ORF">TNCT_410381</name>
</gene>
<dbReference type="PANTHER" id="PTHR33327:SF3">
    <property type="entry name" value="RNA-DIRECTED DNA POLYMERASE"/>
    <property type="match status" value="1"/>
</dbReference>
<comment type="caution">
    <text evidence="2">The sequence shown here is derived from an EMBL/GenBank/DDBJ whole genome shotgun (WGS) entry which is preliminary data.</text>
</comment>
<dbReference type="OrthoDB" id="6431867at2759"/>
<organism evidence="2 3">
    <name type="scientific">Trichonephila clavata</name>
    <name type="common">Joro spider</name>
    <name type="synonym">Nephila clavata</name>
    <dbReference type="NCBI Taxonomy" id="2740835"/>
    <lineage>
        <taxon>Eukaryota</taxon>
        <taxon>Metazoa</taxon>
        <taxon>Ecdysozoa</taxon>
        <taxon>Arthropoda</taxon>
        <taxon>Chelicerata</taxon>
        <taxon>Arachnida</taxon>
        <taxon>Araneae</taxon>
        <taxon>Araneomorphae</taxon>
        <taxon>Entelegynae</taxon>
        <taxon>Araneoidea</taxon>
        <taxon>Nephilidae</taxon>
        <taxon>Trichonephila</taxon>
    </lineage>
</organism>
<keyword evidence="3" id="KW-1185">Reference proteome</keyword>
<evidence type="ECO:0000313" key="2">
    <source>
        <dbReference type="EMBL" id="GFR04521.1"/>
    </source>
</evidence>
<evidence type="ECO:0000313" key="3">
    <source>
        <dbReference type="Proteomes" id="UP000887116"/>
    </source>
</evidence>
<evidence type="ECO:0000256" key="1">
    <source>
        <dbReference type="SAM" id="MobiDB-lite"/>
    </source>
</evidence>
<reference evidence="2" key="1">
    <citation type="submission" date="2020-07" db="EMBL/GenBank/DDBJ databases">
        <title>Multicomponent nature underlies the extraordinary mechanical properties of spider dragline silk.</title>
        <authorList>
            <person name="Kono N."/>
            <person name="Nakamura H."/>
            <person name="Mori M."/>
            <person name="Yoshida Y."/>
            <person name="Ohtoshi R."/>
            <person name="Malay A.D."/>
            <person name="Moran D.A.P."/>
            <person name="Tomita M."/>
            <person name="Numata K."/>
            <person name="Arakawa K."/>
        </authorList>
    </citation>
    <scope>NUCLEOTIDE SEQUENCE</scope>
</reference>
<dbReference type="Proteomes" id="UP000887116">
    <property type="component" value="Unassembled WGS sequence"/>
</dbReference>
<proteinExistence type="predicted"/>
<accession>A0A8X6JFG1</accession>
<dbReference type="EMBL" id="BMAO01005881">
    <property type="protein sequence ID" value="GFR04521.1"/>
    <property type="molecule type" value="Genomic_DNA"/>
</dbReference>
<sequence length="151" mass="17356">MKSLAGSKISEEFLKTLWYKRLPQQVQAILSVSKDSLPNLAEMADKIMSVYNPTDISSINKQDQSFAISCSCEDNSRLSSIEASIESLAQQIHKLHSPNYNKPRYHNRSRSRSKSRSSSPRLCWYRYRFRANAQKCISPCSFKESKVNQEN</sequence>